<evidence type="ECO:0000313" key="2">
    <source>
        <dbReference type="EMBL" id="AYA45668.1"/>
    </source>
</evidence>
<dbReference type="SUPFAM" id="SSF53756">
    <property type="entry name" value="UDP-Glycosyltransferase/glycogen phosphorylase"/>
    <property type="match status" value="1"/>
</dbReference>
<dbReference type="EMBL" id="LN899824">
    <property type="protein sequence ID" value="CUV29649.1"/>
    <property type="molecule type" value="Genomic_DNA"/>
</dbReference>
<dbReference type="Proteomes" id="UP000262427">
    <property type="component" value="Chromosome CM"/>
</dbReference>
<evidence type="ECO:0000259" key="1">
    <source>
        <dbReference type="Pfam" id="PF06722"/>
    </source>
</evidence>
<reference evidence="4" key="3">
    <citation type="submission" date="2018-01" db="EMBL/GenBank/DDBJ databases">
        <title>Raltonia solanacearum P824 infects blueberry.</title>
        <authorList>
            <person name="Bocsanczy A.M."/>
            <person name="Norman D.J."/>
        </authorList>
    </citation>
    <scope>NUCLEOTIDE SEQUENCE [LARGE SCALE GENOMIC DNA]</scope>
    <source>
        <strain evidence="4">P824</strain>
    </source>
</reference>
<keyword evidence="3" id="KW-0328">Glycosyltransferase</keyword>
<proteinExistence type="predicted"/>
<gene>
    <name evidence="2" type="ORF">RSP824_03750</name>
    <name evidence="3" type="ORF">RUN1985_v1_480065</name>
</gene>
<evidence type="ECO:0000313" key="4">
    <source>
        <dbReference type="Proteomes" id="UP000262427"/>
    </source>
</evidence>
<protein>
    <submittedName>
        <fullName evidence="3">Putative glycosyl transferase</fullName>
        <ecNumber evidence="3">2.4.-.-</ecNumber>
    </submittedName>
    <submittedName>
        <fullName evidence="2">UDP-glucuronosyltransferase</fullName>
    </submittedName>
</protein>
<reference evidence="3" key="1">
    <citation type="submission" date="2015-10" db="EMBL/GenBank/DDBJ databases">
        <authorList>
            <person name="Gilbert D.G."/>
        </authorList>
    </citation>
    <scope>NUCLEOTIDE SEQUENCE</scope>
    <source>
        <strain evidence="3">Phyl III-seqv23</strain>
    </source>
</reference>
<dbReference type="Gene3D" id="3.40.50.2000">
    <property type="entry name" value="Glycogen Phosphorylase B"/>
    <property type="match status" value="2"/>
</dbReference>
<keyword evidence="3" id="KW-0808">Transferase</keyword>
<dbReference type="AlphaFoldDB" id="A0A0S4V6S9"/>
<dbReference type="InterPro" id="IPR010610">
    <property type="entry name" value="EryCIII-like_C"/>
</dbReference>
<dbReference type="Pfam" id="PF06722">
    <property type="entry name" value="EryCIII-like_C"/>
    <property type="match status" value="1"/>
</dbReference>
<reference evidence="2" key="2">
    <citation type="submission" date="2018-01" db="EMBL/GenBank/DDBJ databases">
        <title>Ralstonia pseudosolanacearum P824 infects blueberry.</title>
        <authorList>
            <person name="Bocsanczy A.M."/>
            <person name="Norman D.J."/>
        </authorList>
    </citation>
    <scope>NUCLEOTIDE SEQUENCE</scope>
    <source>
        <strain evidence="2">P824</strain>
    </source>
</reference>
<evidence type="ECO:0000313" key="3">
    <source>
        <dbReference type="EMBL" id="CUV29649.1"/>
    </source>
</evidence>
<dbReference type="EC" id="2.4.-.-" evidence="3"/>
<feature type="domain" description="Erythromycin biosynthesis protein CIII-like C-terminal" evidence="1">
    <location>
        <begin position="287"/>
        <end position="375"/>
    </location>
</feature>
<organism evidence="3">
    <name type="scientific">Ralstonia solanacearum</name>
    <name type="common">Pseudomonas solanacearum</name>
    <dbReference type="NCBI Taxonomy" id="305"/>
    <lineage>
        <taxon>Bacteria</taxon>
        <taxon>Pseudomonadati</taxon>
        <taxon>Pseudomonadota</taxon>
        <taxon>Betaproteobacteria</taxon>
        <taxon>Burkholderiales</taxon>
        <taxon>Burkholderiaceae</taxon>
        <taxon>Ralstonia</taxon>
        <taxon>Ralstonia solanacearum species complex</taxon>
    </lineage>
</organism>
<sequence length="399" mass="42879">MLRKRILFAWELGANLGHLARDIPVAEQLRKLGHDVTFAARDLRVAQEVLAPRGFRFLQAPRPHTAGHRKQPPANYSGILLAGGYGDALNLVGSVGGWAALLDVTQTDVVVINHAPTAALAARALAIPAVITCIGFELPPNVEPLPSFRPWETRSIDELRQADATVLGNINIVLQNYSKAPLRRVADLFSELPAILTTFPELDHYGHRPCARYVGPLSGLSATTEANWPTDDAKRIFAYLRPTVPGFEHLLAALQESGACVLCIAPGISQEIAHRFASQKVKILARPVALGKALPDADLAVVYGTGTMADALLAGVPLLMVPQVIEQVLAARRIEELGAGLLWGAPRTAETAKMSLRAALGNDSLIANARAFAQKHRDFSPHQAIDEVVSVICEAAAEH</sequence>
<name>A0A0S4V6S9_RALSL</name>
<accession>A0A0S4V6S9</accession>
<dbReference type="EMBL" id="CP025741">
    <property type="protein sequence ID" value="AYA45668.1"/>
    <property type="molecule type" value="Genomic_DNA"/>
</dbReference>
<dbReference type="GO" id="GO:0016757">
    <property type="term" value="F:glycosyltransferase activity"/>
    <property type="evidence" value="ECO:0007669"/>
    <property type="project" value="UniProtKB-KW"/>
</dbReference>